<evidence type="ECO:0000313" key="3">
    <source>
        <dbReference type="Proteomes" id="UP000553963"/>
    </source>
</evidence>
<evidence type="ECO:0000313" key="2">
    <source>
        <dbReference type="EMBL" id="MBB3929360.1"/>
    </source>
</evidence>
<dbReference type="PROSITE" id="PS51257">
    <property type="entry name" value="PROKAR_LIPOPROTEIN"/>
    <property type="match status" value="1"/>
</dbReference>
<comment type="caution">
    <text evidence="2">The sequence shown here is derived from an EMBL/GenBank/DDBJ whole genome shotgun (WGS) entry which is preliminary data.</text>
</comment>
<dbReference type="AlphaFoldDB" id="A0A840AGT3"/>
<dbReference type="EMBL" id="JACIDS010000001">
    <property type="protein sequence ID" value="MBB3929360.1"/>
    <property type="molecule type" value="Genomic_DNA"/>
</dbReference>
<dbReference type="Gene3D" id="2.60.120.560">
    <property type="entry name" value="Exo-inulinase, domain 1"/>
    <property type="match status" value="1"/>
</dbReference>
<reference evidence="2 3" key="1">
    <citation type="submission" date="2020-08" db="EMBL/GenBank/DDBJ databases">
        <title>Genomic Encyclopedia of Type Strains, Phase IV (KMG-IV): sequencing the most valuable type-strain genomes for metagenomic binning, comparative biology and taxonomic classification.</title>
        <authorList>
            <person name="Goeker M."/>
        </authorList>
    </citation>
    <scope>NUCLEOTIDE SEQUENCE [LARGE SCALE GENOMIC DNA]</scope>
    <source>
        <strain evidence="2 3">DSM 25966</strain>
    </source>
</reference>
<gene>
    <name evidence="2" type="ORF">GGR25_000379</name>
</gene>
<evidence type="ECO:0008006" key="4">
    <source>
        <dbReference type="Google" id="ProtNLM"/>
    </source>
</evidence>
<keyword evidence="1" id="KW-0732">Signal</keyword>
<protein>
    <recommendedName>
        <fullName evidence="4">3-keto-disaccharide hydrolase domain-containing protein</fullName>
    </recommendedName>
</protein>
<name>A0A840AGT3_9HYPH</name>
<organism evidence="2 3">
    <name type="scientific">Kaistia hirudinis</name>
    <dbReference type="NCBI Taxonomy" id="1293440"/>
    <lineage>
        <taxon>Bacteria</taxon>
        <taxon>Pseudomonadati</taxon>
        <taxon>Pseudomonadota</taxon>
        <taxon>Alphaproteobacteria</taxon>
        <taxon>Hyphomicrobiales</taxon>
        <taxon>Kaistiaceae</taxon>
        <taxon>Kaistia</taxon>
    </lineage>
</organism>
<keyword evidence="3" id="KW-1185">Reference proteome</keyword>
<feature type="chain" id="PRO_5032690771" description="3-keto-disaccharide hydrolase domain-containing protein" evidence="1">
    <location>
        <begin position="22"/>
        <end position="208"/>
    </location>
</feature>
<dbReference type="Proteomes" id="UP000553963">
    <property type="component" value="Unassembled WGS sequence"/>
</dbReference>
<feature type="signal peptide" evidence="1">
    <location>
        <begin position="1"/>
        <end position="21"/>
    </location>
</feature>
<sequence length="208" mass="22572">MWKSLSIAASVLLASCGFAAAACQGTNVEFEEKFSPPDPSWGANSDGAYAQDGKAFLKAPLNGIMYWVNPAFIFDNVFACVTFKVPEVKDAPAGTGGMIFWYENSDKYYMAAIKTDGKVGIWRHLASGWTPIYPLAANAAVQVKPGDQDVMELALRGNTGTLFLNGTKITDFRGQPPKGGSAIGLYSESEQSQQNIWEFTDLRVATYQ</sequence>
<dbReference type="RefSeq" id="WP_183397024.1">
    <property type="nucleotide sequence ID" value="NZ_JACIDS010000001.1"/>
</dbReference>
<accession>A0A840AGT3</accession>
<proteinExistence type="predicted"/>
<evidence type="ECO:0000256" key="1">
    <source>
        <dbReference type="SAM" id="SignalP"/>
    </source>
</evidence>